<organism evidence="5 6">
    <name type="scientific">Luteimonas fraxinea</name>
    <dbReference type="NCBI Taxonomy" id="2901869"/>
    <lineage>
        <taxon>Bacteria</taxon>
        <taxon>Pseudomonadati</taxon>
        <taxon>Pseudomonadota</taxon>
        <taxon>Gammaproteobacteria</taxon>
        <taxon>Lysobacterales</taxon>
        <taxon>Lysobacteraceae</taxon>
        <taxon>Luteimonas</taxon>
    </lineage>
</organism>
<comment type="caution">
    <text evidence="5">The sequence shown here is derived from an EMBL/GenBank/DDBJ whole genome shotgun (WGS) entry which is preliminary data.</text>
</comment>
<proteinExistence type="inferred from homology"/>
<keyword evidence="2 4" id="KW-0378">Hydrolase</keyword>
<gene>
    <name evidence="5" type="ORF">LTT95_15995</name>
</gene>
<comment type="catalytic activity">
    <reaction evidence="4">
        <text>UTP + H2O = UMP + diphosphate + H(+)</text>
        <dbReference type="Rhea" id="RHEA:29395"/>
        <dbReference type="ChEBI" id="CHEBI:15377"/>
        <dbReference type="ChEBI" id="CHEBI:15378"/>
        <dbReference type="ChEBI" id="CHEBI:33019"/>
        <dbReference type="ChEBI" id="CHEBI:46398"/>
        <dbReference type="ChEBI" id="CHEBI:57865"/>
        <dbReference type="EC" id="3.6.1.9"/>
    </reaction>
</comment>
<name>A0ABS8UGP9_9GAMM</name>
<comment type="catalytic activity">
    <reaction evidence="4">
        <text>dTTP + H2O = dTMP + diphosphate + H(+)</text>
        <dbReference type="Rhea" id="RHEA:28534"/>
        <dbReference type="ChEBI" id="CHEBI:15377"/>
        <dbReference type="ChEBI" id="CHEBI:15378"/>
        <dbReference type="ChEBI" id="CHEBI:33019"/>
        <dbReference type="ChEBI" id="CHEBI:37568"/>
        <dbReference type="ChEBI" id="CHEBI:63528"/>
        <dbReference type="EC" id="3.6.1.9"/>
    </reaction>
</comment>
<evidence type="ECO:0000256" key="3">
    <source>
        <dbReference type="ARBA" id="ARBA00023080"/>
    </source>
</evidence>
<dbReference type="RefSeq" id="WP_232137737.1">
    <property type="nucleotide sequence ID" value="NZ_CP089507.1"/>
</dbReference>
<dbReference type="Gene3D" id="3.90.950.10">
    <property type="match status" value="1"/>
</dbReference>
<evidence type="ECO:0000313" key="6">
    <source>
        <dbReference type="Proteomes" id="UP001430360"/>
    </source>
</evidence>
<reference evidence="5" key="2">
    <citation type="journal article" date="2022" name="Syst. Appl. Microbiol.">
        <title>Physiological and genomic characterisation of Luteimonas fraxinea sp. nov., a bacterial species associated with trees tolerant to ash dieback.</title>
        <authorList>
            <person name="Ulrich K."/>
            <person name="Becker R."/>
            <person name="Behrendt U."/>
            <person name="Kube M."/>
            <person name="Schneck V."/>
            <person name="Ulrich A."/>
        </authorList>
    </citation>
    <scope>NUCLEOTIDE SEQUENCE</scope>
    <source>
        <strain evidence="5">A1P009</strain>
    </source>
</reference>
<evidence type="ECO:0000256" key="4">
    <source>
        <dbReference type="HAMAP-Rule" id="MF_00528"/>
    </source>
</evidence>
<dbReference type="Proteomes" id="UP001430360">
    <property type="component" value="Unassembled WGS sequence"/>
</dbReference>
<keyword evidence="3 4" id="KW-0546">Nucleotide metabolism</keyword>
<keyword evidence="4" id="KW-0963">Cytoplasm</keyword>
<protein>
    <recommendedName>
        <fullName evidence="4">dTTP/UTP pyrophosphatase</fullName>
        <shortName evidence="4">dTTPase/UTPase</shortName>
        <ecNumber evidence="4">3.6.1.9</ecNumber>
    </recommendedName>
    <alternativeName>
        <fullName evidence="4">Nucleoside triphosphate pyrophosphatase</fullName>
    </alternativeName>
    <alternativeName>
        <fullName evidence="4">Nucleotide pyrophosphatase</fullName>
        <shortName evidence="4">Nucleotide PPase</shortName>
    </alternativeName>
</protein>
<dbReference type="PANTHER" id="PTHR43213:SF5">
    <property type="entry name" value="BIFUNCTIONAL DTTP_UTP PYROPHOSPHATASE_METHYLTRANSFERASE PROTEIN-RELATED"/>
    <property type="match status" value="1"/>
</dbReference>
<comment type="caution">
    <text evidence="4">Lacks conserved residue(s) required for the propagation of feature annotation.</text>
</comment>
<feature type="site" description="Important for substrate specificity" evidence="4">
    <location>
        <position position="156"/>
    </location>
</feature>
<sequence>MLHLASQSPRRRDLLARLGLPFGRVDVDVPEVQDPGESAADYVLRVAADKASAGLQALAESGEPGDAIVLGADTEVVLDGVVFGKPRDDADAIRMLQALSGCTHQVISAVVLAAAGRQAEATVVTEVTFDALDADTIAAYVASGEPHGKAGAYAIQGGAELFVVRMAGSHSGVIGLPLQQTAALLRIFGLQPQPFAIHDHKA</sequence>
<comment type="subcellular location">
    <subcellularLocation>
        <location evidence="4">Cytoplasm</location>
    </subcellularLocation>
</comment>
<comment type="function">
    <text evidence="4">Nucleoside triphosphate pyrophosphatase that hydrolyzes dTTP and UTP. May have a dual role in cell division arrest and in preventing the incorporation of modified nucleotides into cellular nucleic acids.</text>
</comment>
<dbReference type="CDD" id="cd00555">
    <property type="entry name" value="Maf"/>
    <property type="match status" value="1"/>
</dbReference>
<dbReference type="HAMAP" id="MF_00528">
    <property type="entry name" value="Maf"/>
    <property type="match status" value="1"/>
</dbReference>
<dbReference type="Pfam" id="PF02545">
    <property type="entry name" value="Maf"/>
    <property type="match status" value="1"/>
</dbReference>
<comment type="similarity">
    <text evidence="4">Belongs to the Maf family. YhdE subfamily.</text>
</comment>
<feature type="site" description="Important for substrate specificity" evidence="4">
    <location>
        <position position="74"/>
    </location>
</feature>
<keyword evidence="6" id="KW-1185">Reference proteome</keyword>
<dbReference type="NCBIfam" id="TIGR00172">
    <property type="entry name" value="maf"/>
    <property type="match status" value="1"/>
</dbReference>
<dbReference type="PANTHER" id="PTHR43213">
    <property type="entry name" value="BIFUNCTIONAL DTTP/UTP PYROPHOSPHATASE/METHYLTRANSFERASE PROTEIN-RELATED"/>
    <property type="match status" value="1"/>
</dbReference>
<dbReference type="EMBL" id="JAJQKU010000006">
    <property type="protein sequence ID" value="MCD9098439.1"/>
    <property type="molecule type" value="Genomic_DNA"/>
</dbReference>
<dbReference type="InterPro" id="IPR029001">
    <property type="entry name" value="ITPase-like_fam"/>
</dbReference>
<evidence type="ECO:0000256" key="2">
    <source>
        <dbReference type="ARBA" id="ARBA00022801"/>
    </source>
</evidence>
<dbReference type="SUPFAM" id="SSF52972">
    <property type="entry name" value="ITPase-like"/>
    <property type="match status" value="1"/>
</dbReference>
<comment type="cofactor">
    <cofactor evidence="1 4">
        <name>a divalent metal cation</name>
        <dbReference type="ChEBI" id="CHEBI:60240"/>
    </cofactor>
</comment>
<reference evidence="5" key="1">
    <citation type="submission" date="2021-12" db="EMBL/GenBank/DDBJ databases">
        <authorList>
            <person name="Ulrich A."/>
        </authorList>
    </citation>
    <scope>NUCLEOTIDE SEQUENCE</scope>
    <source>
        <strain evidence="5">A1P009</strain>
    </source>
</reference>
<evidence type="ECO:0000256" key="1">
    <source>
        <dbReference type="ARBA" id="ARBA00001968"/>
    </source>
</evidence>
<dbReference type="PIRSF" id="PIRSF006305">
    <property type="entry name" value="Maf"/>
    <property type="match status" value="1"/>
</dbReference>
<feature type="active site" description="Proton acceptor" evidence="4">
    <location>
        <position position="73"/>
    </location>
</feature>
<dbReference type="InterPro" id="IPR003697">
    <property type="entry name" value="Maf-like"/>
</dbReference>
<accession>A0ABS8UGP9</accession>
<dbReference type="EC" id="3.6.1.9" evidence="4"/>
<feature type="site" description="Important for substrate specificity" evidence="4">
    <location>
        <position position="10"/>
    </location>
</feature>
<evidence type="ECO:0000313" key="5">
    <source>
        <dbReference type="EMBL" id="MCD9098439.1"/>
    </source>
</evidence>